<reference evidence="2 3" key="1">
    <citation type="journal article" date="2013" name="Curr. Biol.">
        <title>The Genome of the Foraminiferan Reticulomyxa filosa.</title>
        <authorList>
            <person name="Glockner G."/>
            <person name="Hulsmann N."/>
            <person name="Schleicher M."/>
            <person name="Noegel A.A."/>
            <person name="Eichinger L."/>
            <person name="Gallinger C."/>
            <person name="Pawlowski J."/>
            <person name="Sierra R."/>
            <person name="Euteneuer U."/>
            <person name="Pillet L."/>
            <person name="Moustafa A."/>
            <person name="Platzer M."/>
            <person name="Groth M."/>
            <person name="Szafranski K."/>
            <person name="Schliwa M."/>
        </authorList>
    </citation>
    <scope>NUCLEOTIDE SEQUENCE [LARGE SCALE GENOMIC DNA]</scope>
</reference>
<evidence type="ECO:0000256" key="1">
    <source>
        <dbReference type="SAM" id="MobiDB-lite"/>
    </source>
</evidence>
<feature type="region of interest" description="Disordered" evidence="1">
    <location>
        <begin position="117"/>
        <end position="167"/>
    </location>
</feature>
<evidence type="ECO:0008006" key="4">
    <source>
        <dbReference type="Google" id="ProtNLM"/>
    </source>
</evidence>
<evidence type="ECO:0000313" key="3">
    <source>
        <dbReference type="Proteomes" id="UP000023152"/>
    </source>
</evidence>
<name>X6NUS6_RETFI</name>
<dbReference type="Proteomes" id="UP000023152">
    <property type="component" value="Unassembled WGS sequence"/>
</dbReference>
<evidence type="ECO:0000313" key="2">
    <source>
        <dbReference type="EMBL" id="ETO29771.1"/>
    </source>
</evidence>
<feature type="compositionally biased region" description="Basic and acidic residues" evidence="1">
    <location>
        <begin position="150"/>
        <end position="167"/>
    </location>
</feature>
<gene>
    <name evidence="2" type="ORF">RFI_07350</name>
</gene>
<sequence>MLSSDISSPKMNQETDDGHSFFVSLSLRSPKIIHQICRLLDLASLQSVKRACKTTYKTVQKSPSECVSHLSYVFPNPWMKRHYLQLESSNNVFANFTTIEDLTIHFRKPDCLNRIVSEEKGEEPSLTESQMDRPRKKGDGYQLMEDEVTTEEKSMTEQKEKNDKGKNKKEMSLFCQSIMNQWSEKFKSVRRLEIIFTDANFNCDVLCTVLSPILRRVGHLSLFRLRQYRKSHEMTHRDLDRLYFPGGYNYVYIFFFEKWAEIDCTIYLYVHIYMHMHICMYMYIYVQHNKIKGATILKQCVNVESLTTNYPFSGDYYPVMRSSEKLRQVYRLQLNECACYNPQQSVHAQNIVAITPTITVVSTVKLQLSLLKFFSPQMTSLHLHGSRGLQRMDLLWSSFELGIDFDRKKITTKYICIY</sequence>
<comment type="caution">
    <text evidence="2">The sequence shown here is derived from an EMBL/GenBank/DDBJ whole genome shotgun (WGS) entry which is preliminary data.</text>
</comment>
<feature type="non-terminal residue" evidence="2">
    <location>
        <position position="418"/>
    </location>
</feature>
<organism evidence="2 3">
    <name type="scientific">Reticulomyxa filosa</name>
    <dbReference type="NCBI Taxonomy" id="46433"/>
    <lineage>
        <taxon>Eukaryota</taxon>
        <taxon>Sar</taxon>
        <taxon>Rhizaria</taxon>
        <taxon>Retaria</taxon>
        <taxon>Foraminifera</taxon>
        <taxon>Monothalamids</taxon>
        <taxon>Reticulomyxidae</taxon>
        <taxon>Reticulomyxa</taxon>
    </lineage>
</organism>
<dbReference type="AlphaFoldDB" id="X6NUS6"/>
<protein>
    <recommendedName>
        <fullName evidence="4">F-box domain-containing protein</fullName>
    </recommendedName>
</protein>
<dbReference type="EMBL" id="ASPP01005853">
    <property type="protein sequence ID" value="ETO29771.1"/>
    <property type="molecule type" value="Genomic_DNA"/>
</dbReference>
<accession>X6NUS6</accession>
<keyword evidence="3" id="KW-1185">Reference proteome</keyword>
<proteinExistence type="predicted"/>
<feature type="compositionally biased region" description="Basic and acidic residues" evidence="1">
    <location>
        <begin position="130"/>
        <end position="139"/>
    </location>
</feature>